<dbReference type="EMBL" id="PISP01000003">
    <property type="protein sequence ID" value="PKD43307.1"/>
    <property type="molecule type" value="Genomic_DNA"/>
</dbReference>
<feature type="transmembrane region" description="Helical" evidence="1">
    <location>
        <begin position="21"/>
        <end position="39"/>
    </location>
</feature>
<name>A0A2N0VGJ4_9BACT</name>
<evidence type="ECO:0000256" key="1">
    <source>
        <dbReference type="SAM" id="Phobius"/>
    </source>
</evidence>
<dbReference type="AlphaFoldDB" id="A0A2N0VGJ4"/>
<reference evidence="2 3" key="1">
    <citation type="submission" date="2017-11" db="EMBL/GenBank/DDBJ databases">
        <title>Rhodohalobacter 15182 sp. nov., isolated from a salt lake.</title>
        <authorList>
            <person name="Han S."/>
        </authorList>
    </citation>
    <scope>NUCLEOTIDE SEQUENCE [LARGE SCALE GENOMIC DNA]</scope>
    <source>
        <strain evidence="2 3">15182</strain>
    </source>
</reference>
<comment type="caution">
    <text evidence="2">The sequence shown here is derived from an EMBL/GenBank/DDBJ whole genome shotgun (WGS) entry which is preliminary data.</text>
</comment>
<gene>
    <name evidence="2" type="ORF">CWD77_11895</name>
</gene>
<keyword evidence="1" id="KW-0472">Membrane</keyword>
<dbReference type="Proteomes" id="UP000233398">
    <property type="component" value="Unassembled WGS sequence"/>
</dbReference>
<keyword evidence="1" id="KW-0812">Transmembrane</keyword>
<protein>
    <submittedName>
        <fullName evidence="2">Uncharacterized protein</fullName>
    </submittedName>
</protein>
<sequence>MVKTLTEITFMNQLLKLLNRWKTTSGMLLLLTIFFSSIIDFNVNDPEEMILGKWYAENDSTYIWEFNEGSQHFTYSDDELVSERAWQIVDECEGETADNEEDFAMLEISRGQNVPNQCYVVQGLNGVLTLLAIPQGRLLIFDRENWTDNYATEKATAHQDTIHTGYQVFEPIMPELRDKTIPLRLPSFLDADELTEPQQLYALVDDTPANRYSIQISVLPECNWNNFCIVGAVHGEDVEEEQQPENSQKVSLRKNIEGYFIESVCNAFCNRAKLIWFENNIKYTVEQKAAPKQTMIWIANSAIESSIGS</sequence>
<keyword evidence="1" id="KW-1133">Transmembrane helix</keyword>
<evidence type="ECO:0000313" key="2">
    <source>
        <dbReference type="EMBL" id="PKD43307.1"/>
    </source>
</evidence>
<proteinExistence type="predicted"/>
<evidence type="ECO:0000313" key="3">
    <source>
        <dbReference type="Proteomes" id="UP000233398"/>
    </source>
</evidence>
<accession>A0A2N0VGJ4</accession>
<organism evidence="2 3">
    <name type="scientific">Rhodohalobacter barkolensis</name>
    <dbReference type="NCBI Taxonomy" id="2053187"/>
    <lineage>
        <taxon>Bacteria</taxon>
        <taxon>Pseudomonadati</taxon>
        <taxon>Balneolota</taxon>
        <taxon>Balneolia</taxon>
        <taxon>Balneolales</taxon>
        <taxon>Balneolaceae</taxon>
        <taxon>Rhodohalobacter</taxon>
    </lineage>
</organism>
<keyword evidence="3" id="KW-1185">Reference proteome</keyword>